<reference evidence="1 4" key="1">
    <citation type="submission" date="2016-10" db="EMBL/GenBank/DDBJ databases">
        <authorList>
            <person name="de Groot N.N."/>
        </authorList>
    </citation>
    <scope>NUCLEOTIDE SEQUENCE [LARGE SCALE GENOMIC DNA]</scope>
    <source>
        <strain evidence="1 4">CCM 7361</strain>
    </source>
</reference>
<dbReference type="EMBL" id="FNEC01000053">
    <property type="protein sequence ID" value="SDK82476.1"/>
    <property type="molecule type" value="Genomic_DNA"/>
</dbReference>
<evidence type="ECO:0000313" key="3">
    <source>
        <dbReference type="Proteomes" id="UP000198309"/>
    </source>
</evidence>
<evidence type="ECO:0000313" key="1">
    <source>
        <dbReference type="EMBL" id="SDK82476.1"/>
    </source>
</evidence>
<evidence type="ECO:0000313" key="2">
    <source>
        <dbReference type="EMBL" id="SNT55072.1"/>
    </source>
</evidence>
<dbReference type="AlphaFoldDB" id="A0A239NKE8"/>
<evidence type="ECO:0000313" key="4">
    <source>
        <dbReference type="Proteomes" id="UP000199693"/>
    </source>
</evidence>
<accession>A0A239NKE8</accession>
<name>A0A239NKE8_9PSED</name>
<protein>
    <submittedName>
        <fullName evidence="1">Uncharacterized protein</fullName>
    </submittedName>
</protein>
<gene>
    <name evidence="1" type="ORF">SAMN05216189_105330</name>
    <name evidence="2" type="ORF">SAMN06295949_15016</name>
</gene>
<sequence length="83" mass="9623">MPELKPIAWATIYTRAGREDRIEIGDANPVRERNAETWGWQHRRVPLVEIPADQVLVPRELIMRAIALAEDAIRDDLRALLQR</sequence>
<dbReference type="Proteomes" id="UP000199693">
    <property type="component" value="Unassembled WGS sequence"/>
</dbReference>
<dbReference type="Proteomes" id="UP000198309">
    <property type="component" value="Unassembled WGS sequence"/>
</dbReference>
<keyword evidence="3" id="KW-1185">Reference proteome</keyword>
<dbReference type="RefSeq" id="WP_089394779.1">
    <property type="nucleotide sequence ID" value="NZ_FNEC01000053.1"/>
</dbReference>
<proteinExistence type="predicted"/>
<reference evidence="2 3" key="2">
    <citation type="submission" date="2017-06" db="EMBL/GenBank/DDBJ databases">
        <authorList>
            <person name="Varghese N."/>
            <person name="Submissions S."/>
        </authorList>
    </citation>
    <scope>NUCLEOTIDE SEQUENCE [LARGE SCALE GENOMIC DNA]</scope>
    <source>
        <strain evidence="2 3">RLD-1</strain>
    </source>
</reference>
<dbReference type="EMBL" id="FZPC01000050">
    <property type="protein sequence ID" value="SNT55072.1"/>
    <property type="molecule type" value="Genomic_DNA"/>
</dbReference>
<organism evidence="1 4">
    <name type="scientific">Pseudomonas delhiensis</name>
    <dbReference type="NCBI Taxonomy" id="366289"/>
    <lineage>
        <taxon>Bacteria</taxon>
        <taxon>Pseudomonadati</taxon>
        <taxon>Pseudomonadota</taxon>
        <taxon>Gammaproteobacteria</taxon>
        <taxon>Pseudomonadales</taxon>
        <taxon>Pseudomonadaceae</taxon>
        <taxon>Pseudomonas</taxon>
    </lineage>
</organism>